<evidence type="ECO:0000313" key="2">
    <source>
        <dbReference type="EMBL" id="KAG7306858.1"/>
    </source>
</evidence>
<dbReference type="EMBL" id="JAHIBW010000011">
    <property type="protein sequence ID" value="KAG7306858.1"/>
    <property type="molecule type" value="Genomic_DNA"/>
</dbReference>
<comment type="caution">
    <text evidence="2">The sequence shown here is derived from an EMBL/GenBank/DDBJ whole genome shotgun (WGS) entry which is preliminary data.</text>
</comment>
<feature type="compositionally biased region" description="Low complexity" evidence="1">
    <location>
        <begin position="318"/>
        <end position="332"/>
    </location>
</feature>
<accession>A0ABQ7QP79</accession>
<reference evidence="2 3" key="1">
    <citation type="submission" date="2021-06" db="EMBL/GenBank/DDBJ databases">
        <title>A haploid diamondback moth (Plutella xylostella L.) genome assembly resolves 31 chromosomes and identifies a diamide resistance mutation.</title>
        <authorList>
            <person name="Ward C.M."/>
            <person name="Perry K.D."/>
            <person name="Baker G."/>
            <person name="Powis K."/>
            <person name="Heckel D.G."/>
            <person name="Baxter S.W."/>
        </authorList>
    </citation>
    <scope>NUCLEOTIDE SEQUENCE [LARGE SCALE GENOMIC DNA]</scope>
    <source>
        <strain evidence="2 3">LV</strain>
        <tissue evidence="2">Single pupa</tissue>
    </source>
</reference>
<organism evidence="2 3">
    <name type="scientific">Plutella xylostella</name>
    <name type="common">Diamondback moth</name>
    <name type="synonym">Plutella maculipennis</name>
    <dbReference type="NCBI Taxonomy" id="51655"/>
    <lineage>
        <taxon>Eukaryota</taxon>
        <taxon>Metazoa</taxon>
        <taxon>Ecdysozoa</taxon>
        <taxon>Arthropoda</taxon>
        <taxon>Hexapoda</taxon>
        <taxon>Insecta</taxon>
        <taxon>Pterygota</taxon>
        <taxon>Neoptera</taxon>
        <taxon>Endopterygota</taxon>
        <taxon>Lepidoptera</taxon>
        <taxon>Glossata</taxon>
        <taxon>Ditrysia</taxon>
        <taxon>Yponomeutoidea</taxon>
        <taxon>Plutellidae</taxon>
        <taxon>Plutella</taxon>
    </lineage>
</organism>
<keyword evidence="3" id="KW-1185">Reference proteome</keyword>
<feature type="compositionally biased region" description="Basic residues" evidence="1">
    <location>
        <begin position="260"/>
        <end position="270"/>
    </location>
</feature>
<dbReference type="Proteomes" id="UP000823941">
    <property type="component" value="Chromosome 11"/>
</dbReference>
<feature type="region of interest" description="Disordered" evidence="1">
    <location>
        <begin position="260"/>
        <end position="332"/>
    </location>
</feature>
<feature type="compositionally biased region" description="Basic and acidic residues" evidence="1">
    <location>
        <begin position="281"/>
        <end position="292"/>
    </location>
</feature>
<evidence type="ECO:0000313" key="3">
    <source>
        <dbReference type="Proteomes" id="UP000823941"/>
    </source>
</evidence>
<protein>
    <submittedName>
        <fullName evidence="2">Uncharacterized protein</fullName>
    </submittedName>
</protein>
<proteinExistence type="predicted"/>
<evidence type="ECO:0000256" key="1">
    <source>
        <dbReference type="SAM" id="MobiDB-lite"/>
    </source>
</evidence>
<sequence length="332" mass="35758">MISYQQSVAAERSAPVDAPSLSLVPCALRAALLARHRELRAAPRAQTALALPLARPETVAAQLALRCAREMSLPDSCADLLLAENDEQDREGAWSECEEGQQREAASSRPREPCCRSSSAGLSSAGSLSSAEHQLINDCVGGKSWRRATVEPRPPAAAAVPDVALAPNANTHLLCPPQHSFSGMGVLQLDLGDGATHTPRPGSRALRAASQHARHRDHTQQLTMARSRVLPDDDDLRAAIEMSVMRAYSSMAPAVARTLPHRHATHRVPPRRLSPSPSARSRREHDHMDLRAIEACQLDGASPVPRRHYRLEPGSYGGSSHSSRGPSPSDYA</sequence>
<feature type="region of interest" description="Disordered" evidence="1">
    <location>
        <begin position="195"/>
        <end position="221"/>
    </location>
</feature>
<feature type="region of interest" description="Disordered" evidence="1">
    <location>
        <begin position="92"/>
        <end position="116"/>
    </location>
</feature>
<name>A0ABQ7QP79_PLUXY</name>
<gene>
    <name evidence="2" type="ORF">JYU34_008325</name>
</gene>